<evidence type="ECO:0000259" key="1">
    <source>
        <dbReference type="PROSITE" id="PS51379"/>
    </source>
</evidence>
<dbReference type="GO" id="GO:0051536">
    <property type="term" value="F:iron-sulfur cluster binding"/>
    <property type="evidence" value="ECO:0007669"/>
    <property type="project" value="InterPro"/>
</dbReference>
<dbReference type="GO" id="GO:0016491">
    <property type="term" value="F:oxidoreductase activity"/>
    <property type="evidence" value="ECO:0007669"/>
    <property type="project" value="InterPro"/>
</dbReference>
<dbReference type="PROSITE" id="PS51379">
    <property type="entry name" value="4FE4S_FER_2"/>
    <property type="match status" value="1"/>
</dbReference>
<evidence type="ECO:0000313" key="3">
    <source>
        <dbReference type="Proteomes" id="UP000829401"/>
    </source>
</evidence>
<dbReference type="SUPFAM" id="SSF51971">
    <property type="entry name" value="Nucleotide-binding domain"/>
    <property type="match status" value="2"/>
</dbReference>
<dbReference type="Proteomes" id="UP000829401">
    <property type="component" value="Chromosome"/>
</dbReference>
<dbReference type="InterPro" id="IPR036188">
    <property type="entry name" value="FAD/NAD-bd_sf"/>
</dbReference>
<dbReference type="PRINTS" id="PR00469">
    <property type="entry name" value="PNDRDTASEII"/>
</dbReference>
<reference evidence="3" key="1">
    <citation type="journal article" date="2022" name="G3 (Bethesda)">
        <title>Unveiling the complete genome sequence of Alicyclobacillus acidoterrestris DSM 3922T, a taint-producing strain.</title>
        <authorList>
            <person name="Leonardo I.C."/>
            <person name="Barreto Crespo M.T."/>
            <person name="Gaspar F.B."/>
        </authorList>
    </citation>
    <scope>NUCLEOTIDE SEQUENCE [LARGE SCALE GENOMIC DNA]</scope>
    <source>
        <strain evidence="3">DSM 3922</strain>
    </source>
</reference>
<dbReference type="PANTHER" id="PTHR42783:SF3">
    <property type="entry name" value="GLUTAMATE SYNTHASE [NADPH] SMALL CHAIN-RELATED"/>
    <property type="match status" value="1"/>
</dbReference>
<keyword evidence="3" id="KW-1185">Reference proteome</keyword>
<dbReference type="AlphaFoldDB" id="A0A9E6ZIR7"/>
<dbReference type="RefSeq" id="WP_031218685.1">
    <property type="nucleotide sequence ID" value="NZ_AURB01000133.1"/>
</dbReference>
<name>A0A9E6ZIR7_ALIAG</name>
<proteinExistence type="predicted"/>
<dbReference type="InterPro" id="IPR009051">
    <property type="entry name" value="Helical_ferredxn"/>
</dbReference>
<dbReference type="Gene3D" id="1.10.1060.10">
    <property type="entry name" value="Alpha-helical ferredoxin"/>
    <property type="match status" value="1"/>
</dbReference>
<dbReference type="KEGG" id="aaco:K1I37_05840"/>
<dbReference type="Gene3D" id="3.40.50.720">
    <property type="entry name" value="NAD(P)-binding Rossmann-like Domain"/>
    <property type="match status" value="1"/>
</dbReference>
<dbReference type="PRINTS" id="PR00368">
    <property type="entry name" value="FADPNR"/>
</dbReference>
<evidence type="ECO:0000313" key="2">
    <source>
        <dbReference type="EMBL" id="UNO50013.1"/>
    </source>
</evidence>
<dbReference type="InterPro" id="IPR023753">
    <property type="entry name" value="FAD/NAD-binding_dom"/>
</dbReference>
<dbReference type="OrthoDB" id="9803192at2"/>
<accession>A0A9E6ZIR7</accession>
<dbReference type="SUPFAM" id="SSF46548">
    <property type="entry name" value="alpha-helical ferredoxin"/>
    <property type="match status" value="1"/>
</dbReference>
<dbReference type="Pfam" id="PF14691">
    <property type="entry name" value="Fer4_20"/>
    <property type="match status" value="1"/>
</dbReference>
<gene>
    <name evidence="2" type="ORF">K1I37_05840</name>
</gene>
<feature type="domain" description="4Fe-4S ferredoxin-type" evidence="1">
    <location>
        <begin position="25"/>
        <end position="58"/>
    </location>
</feature>
<dbReference type="PANTHER" id="PTHR42783">
    <property type="entry name" value="GLUTAMATE SYNTHASE [NADPH] SMALL CHAIN"/>
    <property type="match status" value="1"/>
</dbReference>
<organism evidence="2 3">
    <name type="scientific">Alicyclobacillus acidoterrestris (strain ATCC 49025 / DSM 3922 / CIP 106132 / NCIMB 13137 / GD3B)</name>
    <dbReference type="NCBI Taxonomy" id="1356854"/>
    <lineage>
        <taxon>Bacteria</taxon>
        <taxon>Bacillati</taxon>
        <taxon>Bacillota</taxon>
        <taxon>Bacilli</taxon>
        <taxon>Bacillales</taxon>
        <taxon>Alicyclobacillaceae</taxon>
        <taxon>Alicyclobacillus</taxon>
    </lineage>
</organism>
<sequence>MRMHRRAGNDILANFAEVVPALKSAEAVLEANRCLFCEDAPCTAACPTGIDVPMFIRKIATGNLTGSAKTIFDANPLGASCARVCPTEALCEGACVLNELSTPVMIGQLQRHATNHLMAHLDIQMYHRGVDNGLRVAIVGAGPAGLSAARELARWGYGVTMYEQDDKAGGLNTYGVAPFRLPQAIALWEVRQIEQLGVEICTGVTVGQDVTAEHLLQVYDAVLIAVGLGRIQQLGIEGESLPGVMDALELIRATKDKGSEHVSIGRKVVVIGAGNTAIDAATTAKRLGAEIVQILYRRTENEMTAYPFEYDFAKMDGVEFRWLIAPVRIVGSNQVEAIECRRMRLGAEDAKGRRNPEPVPGSELMIQADNVVMAIGQEKLIQLFDHFGIQHHGGIVEINDRMQTSRENVFAAGDCTFAGGGYEEATVVLAVEQGKRAADAIHRTLSATFASEGAV</sequence>
<dbReference type="Pfam" id="PF07992">
    <property type="entry name" value="Pyr_redox_2"/>
    <property type="match status" value="1"/>
</dbReference>
<dbReference type="Gene3D" id="3.50.50.60">
    <property type="entry name" value="FAD/NAD(P)-binding domain"/>
    <property type="match status" value="1"/>
</dbReference>
<dbReference type="InterPro" id="IPR028261">
    <property type="entry name" value="DPD_II"/>
</dbReference>
<dbReference type="InterPro" id="IPR017896">
    <property type="entry name" value="4Fe4S_Fe-S-bd"/>
</dbReference>
<protein>
    <submittedName>
        <fullName evidence="2">NAD(P)-dependent oxidoreductase</fullName>
    </submittedName>
</protein>
<dbReference type="EMBL" id="CP080467">
    <property type="protein sequence ID" value="UNO50013.1"/>
    <property type="molecule type" value="Genomic_DNA"/>
</dbReference>